<dbReference type="OrthoDB" id="4625123at2"/>
<evidence type="ECO:0008006" key="3">
    <source>
        <dbReference type="Google" id="ProtNLM"/>
    </source>
</evidence>
<dbReference type="Proteomes" id="UP000094008">
    <property type="component" value="Unassembled WGS sequence"/>
</dbReference>
<sequence length="145" mass="15159">MRSPAPGSPTLTVGIPDGFTEVVPHEETVRLAGPAGVTAEVRLTPTTADAQDAFDQYSNERVAKFSINSVSVLPGDLCGYSGQKLMGVLADRPGKGIRYADRIVHVWTNGGDFLAAVRVEAPSGTPEFDQASAALLADFGITMPG</sequence>
<proteinExistence type="predicted"/>
<gene>
    <name evidence="1" type="ORF">A5779_27980</name>
</gene>
<name>A0A1A0W2E1_MYCPR</name>
<dbReference type="AlphaFoldDB" id="A0A1A0W2E1"/>
<evidence type="ECO:0000313" key="1">
    <source>
        <dbReference type="EMBL" id="OBB89632.1"/>
    </source>
</evidence>
<protein>
    <recommendedName>
        <fullName evidence="3">Lipoprotein LpqN</fullName>
    </recommendedName>
</protein>
<reference evidence="2" key="1">
    <citation type="submission" date="2016-06" db="EMBL/GenBank/DDBJ databases">
        <authorList>
            <person name="Sutton G."/>
            <person name="Brinkac L."/>
            <person name="Sanka R."/>
            <person name="Adams M."/>
            <person name="Lau E."/>
            <person name="Mehaffy C."/>
            <person name="Tameris M."/>
            <person name="Hatherill M."/>
            <person name="Hanekom W."/>
            <person name="Mahomed H."/>
            <person name="Mcshane H."/>
        </authorList>
    </citation>
    <scope>NUCLEOTIDE SEQUENCE [LARGE SCALE GENOMIC DNA]</scope>
    <source>
        <strain evidence="2">852002-10433_SCH5171157</strain>
    </source>
</reference>
<comment type="caution">
    <text evidence="1">The sequence shown here is derived from an EMBL/GenBank/DDBJ whole genome shotgun (WGS) entry which is preliminary data.</text>
</comment>
<dbReference type="EMBL" id="LZSY01000104">
    <property type="protein sequence ID" value="OBB89632.1"/>
    <property type="molecule type" value="Genomic_DNA"/>
</dbReference>
<organism evidence="1 2">
    <name type="scientific">Mycolicibacterium peregrinum</name>
    <name type="common">Mycobacterium peregrinum</name>
    <dbReference type="NCBI Taxonomy" id="43304"/>
    <lineage>
        <taxon>Bacteria</taxon>
        <taxon>Bacillati</taxon>
        <taxon>Actinomycetota</taxon>
        <taxon>Actinomycetes</taxon>
        <taxon>Mycobacteriales</taxon>
        <taxon>Mycobacteriaceae</taxon>
        <taxon>Mycolicibacterium</taxon>
    </lineage>
</organism>
<accession>A0A1A0W2E1</accession>
<evidence type="ECO:0000313" key="2">
    <source>
        <dbReference type="Proteomes" id="UP000094008"/>
    </source>
</evidence>